<proteinExistence type="predicted"/>
<comment type="caution">
    <text evidence="1">The sequence shown here is derived from an EMBL/GenBank/DDBJ whole genome shotgun (WGS) entry which is preliminary data.</text>
</comment>
<keyword evidence="2" id="KW-1185">Reference proteome</keyword>
<accession>A0A0R1PZH0</accession>
<evidence type="ECO:0000313" key="2">
    <source>
        <dbReference type="Proteomes" id="UP000051790"/>
    </source>
</evidence>
<dbReference type="PATRIC" id="fig|1423769.4.peg.3048"/>
<evidence type="ECO:0000313" key="1">
    <source>
        <dbReference type="EMBL" id="KRL37644.1"/>
    </source>
</evidence>
<protein>
    <submittedName>
        <fullName evidence="1">Uncharacterized protein</fullName>
    </submittedName>
</protein>
<dbReference type="EMBL" id="AZEU01000315">
    <property type="protein sequence ID" value="KRL37644.1"/>
    <property type="molecule type" value="Genomic_DNA"/>
</dbReference>
<dbReference type="AlphaFoldDB" id="A0A0R1PZH0"/>
<organism evidence="1 2">
    <name type="scientific">Lacticaseibacillus manihotivorans DSM 13343 = JCM 12514</name>
    <dbReference type="NCBI Taxonomy" id="1423769"/>
    <lineage>
        <taxon>Bacteria</taxon>
        <taxon>Bacillati</taxon>
        <taxon>Bacillota</taxon>
        <taxon>Bacilli</taxon>
        <taxon>Lactobacillales</taxon>
        <taxon>Lactobacillaceae</taxon>
        <taxon>Lacticaseibacillus</taxon>
    </lineage>
</organism>
<sequence>MRMTPEVKVFLYMVAMADAQQTLQDAKWQERYHLDPQKTFTKLVSHGYLQAVATGNELTAKARKALADIDDWLWIHEYYLPGVIDFTLAKRLAYRTDLQGYPLVQALLDQAQNQADGDHDYCALLLRHQLKLEFSTHHDNAAVQTLMQLMYSELDVSEEVDLKAFNYHNSWLKVTSFEKQLLKELLGRLDQTVDDFEMAFSQWLQTMPSYGRFFTNFEVMTIVMYELGNDEYRLDEVYHGAAMRHLAQQREQLDAQPHSATV</sequence>
<name>A0A0R1PZH0_9LACO</name>
<dbReference type="Proteomes" id="UP000051790">
    <property type="component" value="Unassembled WGS sequence"/>
</dbReference>
<reference evidence="1 2" key="1">
    <citation type="journal article" date="2015" name="Genome Announc.">
        <title>Expanding the biotechnology potential of lactobacilli through comparative genomics of 213 strains and associated genera.</title>
        <authorList>
            <person name="Sun Z."/>
            <person name="Harris H.M."/>
            <person name="McCann A."/>
            <person name="Guo C."/>
            <person name="Argimon S."/>
            <person name="Zhang W."/>
            <person name="Yang X."/>
            <person name="Jeffery I.B."/>
            <person name="Cooney J.C."/>
            <person name="Kagawa T.F."/>
            <person name="Liu W."/>
            <person name="Song Y."/>
            <person name="Salvetti E."/>
            <person name="Wrobel A."/>
            <person name="Rasinkangas P."/>
            <person name="Parkhill J."/>
            <person name="Rea M.C."/>
            <person name="O'Sullivan O."/>
            <person name="Ritari J."/>
            <person name="Douillard F.P."/>
            <person name="Paul Ross R."/>
            <person name="Yang R."/>
            <person name="Briner A.E."/>
            <person name="Felis G.E."/>
            <person name="de Vos W.M."/>
            <person name="Barrangou R."/>
            <person name="Klaenhammer T.R."/>
            <person name="Caufield P.W."/>
            <person name="Cui Y."/>
            <person name="Zhang H."/>
            <person name="O'Toole P.W."/>
        </authorList>
    </citation>
    <scope>NUCLEOTIDE SEQUENCE [LARGE SCALE GENOMIC DNA]</scope>
    <source>
        <strain evidence="1 2">DSM 13343</strain>
    </source>
</reference>
<dbReference type="OrthoDB" id="2162245at2"/>
<dbReference type="RefSeq" id="WP_054718860.1">
    <property type="nucleotide sequence ID" value="NZ_AZEU01000315.1"/>
</dbReference>
<gene>
    <name evidence="1" type="ORF">FD01_GL002826</name>
</gene>